<name>A0AA91B817_9GAMM</name>
<evidence type="ECO:0000313" key="3">
    <source>
        <dbReference type="Proteomes" id="UP000698240"/>
    </source>
</evidence>
<organism evidence="2 3">
    <name type="scientific">Yersinia massiliensis</name>
    <dbReference type="NCBI Taxonomy" id="419257"/>
    <lineage>
        <taxon>Bacteria</taxon>
        <taxon>Pseudomonadati</taxon>
        <taxon>Pseudomonadota</taxon>
        <taxon>Gammaproteobacteria</taxon>
        <taxon>Enterobacterales</taxon>
        <taxon>Yersiniaceae</taxon>
        <taxon>Yersinia</taxon>
    </lineage>
</organism>
<keyword evidence="1" id="KW-1133">Transmembrane helix</keyword>
<keyword evidence="1" id="KW-0472">Membrane</keyword>
<protein>
    <submittedName>
        <fullName evidence="2">Transmembrane Fragile-X-F family protein</fullName>
    </submittedName>
</protein>
<reference evidence="2" key="1">
    <citation type="submission" date="2020-03" db="EMBL/GenBank/DDBJ databases">
        <authorList>
            <person name="Kislichkina A."/>
            <person name="Dentovskaya S."/>
            <person name="Shaikhutdinov R."/>
            <person name="Ivanov S."/>
            <person name="Sizova A."/>
            <person name="Solomentsev V."/>
            <person name="Bogun A."/>
        </authorList>
    </citation>
    <scope>NUCLEOTIDE SEQUENCE</scope>
    <source>
        <strain evidence="2">SCPM-O-B-8025</strain>
    </source>
</reference>
<comment type="caution">
    <text evidence="2">The sequence shown here is derived from an EMBL/GenBank/DDBJ whole genome shotgun (WGS) entry which is preliminary data.</text>
</comment>
<dbReference type="RefSeq" id="WP_167311494.1">
    <property type="nucleotide sequence ID" value="NZ_JAASAN010000005.1"/>
</dbReference>
<feature type="transmembrane region" description="Helical" evidence="1">
    <location>
        <begin position="12"/>
        <end position="32"/>
    </location>
</feature>
<gene>
    <name evidence="2" type="ORF">HB980_14230</name>
</gene>
<evidence type="ECO:0000256" key="1">
    <source>
        <dbReference type="SAM" id="Phobius"/>
    </source>
</evidence>
<dbReference type="AlphaFoldDB" id="A0AA91B817"/>
<proteinExistence type="predicted"/>
<keyword evidence="1 2" id="KW-0812">Transmembrane</keyword>
<evidence type="ECO:0000313" key="2">
    <source>
        <dbReference type="EMBL" id="NIL27697.1"/>
    </source>
</evidence>
<sequence>MKFTPINFFPTVLALIFITLKLTGTLSSWSWWAVTSPLWALPAVIILIGALFFVLSVVVQVLAKIVK</sequence>
<dbReference type="Proteomes" id="UP000698240">
    <property type="component" value="Unassembled WGS sequence"/>
</dbReference>
<dbReference type="EMBL" id="JAASAN010000005">
    <property type="protein sequence ID" value="NIL27697.1"/>
    <property type="molecule type" value="Genomic_DNA"/>
</dbReference>
<feature type="transmembrane region" description="Helical" evidence="1">
    <location>
        <begin position="38"/>
        <end position="63"/>
    </location>
</feature>
<accession>A0AA91B817</accession>